<keyword evidence="3" id="KW-0862">Zinc</keyword>
<evidence type="ECO:0000313" key="6">
    <source>
        <dbReference type="EMBL" id="MED6216652.1"/>
    </source>
</evidence>
<sequence length="156" mass="16972">MRLLMCQSDQNSITGNTNDNNVGGHASGAIRTMKGNNNDESNKGKGKAIPSGFEFNGGSTEESTTTVMDPSGRGKKRATDNNKKEKEKKSMEIRKGKEKIVSDTDSDSESESEDDPNDDTCLLCANRKEGTLICCDGCPSSFHLTCLKLRERGSIW</sequence>
<dbReference type="Proteomes" id="UP001341840">
    <property type="component" value="Unassembled WGS sequence"/>
</dbReference>
<dbReference type="InterPro" id="IPR013083">
    <property type="entry name" value="Znf_RING/FYVE/PHD"/>
</dbReference>
<dbReference type="Gene3D" id="3.30.40.10">
    <property type="entry name" value="Zinc/RING finger domain, C3HC4 (zinc finger)"/>
    <property type="match status" value="1"/>
</dbReference>
<feature type="region of interest" description="Disordered" evidence="4">
    <location>
        <begin position="1"/>
        <end position="119"/>
    </location>
</feature>
<dbReference type="PANTHER" id="PTHR46508">
    <property type="entry name" value="PHD FINGER FAMILY PROTEIN"/>
    <property type="match status" value="1"/>
</dbReference>
<evidence type="ECO:0000256" key="4">
    <source>
        <dbReference type="SAM" id="MobiDB-lite"/>
    </source>
</evidence>
<keyword evidence="2" id="KW-0863">Zinc-finger</keyword>
<evidence type="ECO:0000256" key="2">
    <source>
        <dbReference type="ARBA" id="ARBA00022771"/>
    </source>
</evidence>
<protein>
    <recommendedName>
        <fullName evidence="5">PHD-type domain-containing protein</fullName>
    </recommendedName>
</protein>
<feature type="compositionally biased region" description="Polar residues" evidence="4">
    <location>
        <begin position="7"/>
        <end position="21"/>
    </location>
</feature>
<dbReference type="InterPro" id="IPR019787">
    <property type="entry name" value="Znf_PHD-finger"/>
</dbReference>
<keyword evidence="7" id="KW-1185">Reference proteome</keyword>
<feature type="domain" description="PHD-type" evidence="5">
    <location>
        <begin position="121"/>
        <end position="151"/>
    </location>
</feature>
<evidence type="ECO:0000256" key="1">
    <source>
        <dbReference type="ARBA" id="ARBA00022723"/>
    </source>
</evidence>
<evidence type="ECO:0000256" key="3">
    <source>
        <dbReference type="ARBA" id="ARBA00022833"/>
    </source>
</evidence>
<dbReference type="PANTHER" id="PTHR46508:SF3">
    <property type="entry name" value="ACYL-COA N-ACYLTRANSFERASE WITH RING_FYVE_PHD-TYPE ZINC FINGER PROTEIN"/>
    <property type="match status" value="1"/>
</dbReference>
<dbReference type="Pfam" id="PF00628">
    <property type="entry name" value="PHD"/>
    <property type="match status" value="1"/>
</dbReference>
<dbReference type="SUPFAM" id="SSF57903">
    <property type="entry name" value="FYVE/PHD zinc finger"/>
    <property type="match status" value="1"/>
</dbReference>
<keyword evidence="1" id="KW-0479">Metal-binding</keyword>
<evidence type="ECO:0000259" key="5">
    <source>
        <dbReference type="Pfam" id="PF00628"/>
    </source>
</evidence>
<feature type="compositionally biased region" description="Polar residues" evidence="4">
    <location>
        <begin position="57"/>
        <end position="68"/>
    </location>
</feature>
<proteinExistence type="predicted"/>
<gene>
    <name evidence="6" type="ORF">PIB30_009539</name>
</gene>
<dbReference type="InterPro" id="IPR011011">
    <property type="entry name" value="Znf_FYVE_PHD"/>
</dbReference>
<reference evidence="6 7" key="1">
    <citation type="journal article" date="2023" name="Plants (Basel)">
        <title>Bridging the Gap: Combining Genomics and Transcriptomics Approaches to Understand Stylosanthes scabra, an Orphan Legume from the Brazilian Caatinga.</title>
        <authorList>
            <person name="Ferreira-Neto J.R.C."/>
            <person name="da Silva M.D."/>
            <person name="Binneck E."/>
            <person name="de Melo N.F."/>
            <person name="da Silva R.H."/>
            <person name="de Melo A.L.T.M."/>
            <person name="Pandolfi V."/>
            <person name="Bustamante F.O."/>
            <person name="Brasileiro-Vidal A.C."/>
            <person name="Benko-Iseppon A.M."/>
        </authorList>
    </citation>
    <scope>NUCLEOTIDE SEQUENCE [LARGE SCALE GENOMIC DNA]</scope>
    <source>
        <tissue evidence="6">Leaves</tissue>
    </source>
</reference>
<feature type="compositionally biased region" description="Basic and acidic residues" evidence="4">
    <location>
        <begin position="77"/>
        <end position="102"/>
    </location>
</feature>
<feature type="compositionally biased region" description="Acidic residues" evidence="4">
    <location>
        <begin position="104"/>
        <end position="118"/>
    </location>
</feature>
<name>A0ABU6Z3Z0_9FABA</name>
<evidence type="ECO:0000313" key="7">
    <source>
        <dbReference type="Proteomes" id="UP001341840"/>
    </source>
</evidence>
<organism evidence="6 7">
    <name type="scientific">Stylosanthes scabra</name>
    <dbReference type="NCBI Taxonomy" id="79078"/>
    <lineage>
        <taxon>Eukaryota</taxon>
        <taxon>Viridiplantae</taxon>
        <taxon>Streptophyta</taxon>
        <taxon>Embryophyta</taxon>
        <taxon>Tracheophyta</taxon>
        <taxon>Spermatophyta</taxon>
        <taxon>Magnoliopsida</taxon>
        <taxon>eudicotyledons</taxon>
        <taxon>Gunneridae</taxon>
        <taxon>Pentapetalae</taxon>
        <taxon>rosids</taxon>
        <taxon>fabids</taxon>
        <taxon>Fabales</taxon>
        <taxon>Fabaceae</taxon>
        <taxon>Papilionoideae</taxon>
        <taxon>50 kb inversion clade</taxon>
        <taxon>dalbergioids sensu lato</taxon>
        <taxon>Dalbergieae</taxon>
        <taxon>Pterocarpus clade</taxon>
        <taxon>Stylosanthes</taxon>
    </lineage>
</organism>
<comment type="caution">
    <text evidence="6">The sequence shown here is derived from an EMBL/GenBank/DDBJ whole genome shotgun (WGS) entry which is preliminary data.</text>
</comment>
<dbReference type="EMBL" id="JASCZI010271882">
    <property type="protein sequence ID" value="MED6216652.1"/>
    <property type="molecule type" value="Genomic_DNA"/>
</dbReference>
<accession>A0ABU6Z3Z0</accession>